<dbReference type="SUPFAM" id="SSF52413">
    <property type="entry name" value="UDP-glucose/GDP-mannose dehydrogenase C-terminal domain"/>
    <property type="match status" value="1"/>
</dbReference>
<dbReference type="Pfam" id="PF00984">
    <property type="entry name" value="UDPG_MGDP_dh"/>
    <property type="match status" value="1"/>
</dbReference>
<dbReference type="AlphaFoldDB" id="A0A4Q0QI96"/>
<evidence type="ECO:0000256" key="3">
    <source>
        <dbReference type="PIRNR" id="PIRNR000124"/>
    </source>
</evidence>
<protein>
    <submittedName>
        <fullName evidence="5">UDP-N-acetyl-D-mannosamine dehydrogenase</fullName>
        <ecNumber evidence="5">1.1.1.336</ecNumber>
    </submittedName>
</protein>
<gene>
    <name evidence="5" type="ORF">EAS61_23530</name>
</gene>
<dbReference type="GO" id="GO:0016628">
    <property type="term" value="F:oxidoreductase activity, acting on the CH-CH group of donors, NAD or NADP as acceptor"/>
    <property type="evidence" value="ECO:0007669"/>
    <property type="project" value="InterPro"/>
</dbReference>
<dbReference type="SMART" id="SM00984">
    <property type="entry name" value="UDPG_MGDP_dh_C"/>
    <property type="match status" value="1"/>
</dbReference>
<comment type="caution">
    <text evidence="5">The sequence shown here is derived from an EMBL/GenBank/DDBJ whole genome shotgun (WGS) entry which is preliminary data.</text>
</comment>
<reference evidence="5 6" key="1">
    <citation type="submission" date="2018-11" db="EMBL/GenBank/DDBJ databases">
        <title>Bradyrhizobium sp. nov., isolated from effective nodules of peanut in China.</title>
        <authorList>
            <person name="Li Y."/>
        </authorList>
    </citation>
    <scope>NUCLEOTIDE SEQUENCE [LARGE SCALE GENOMIC DNA]</scope>
    <source>
        <strain evidence="5 6">CCBAU 51770</strain>
    </source>
</reference>
<dbReference type="InterPro" id="IPR014026">
    <property type="entry name" value="UDP-Glc/GDP-Man_DH_dimer"/>
</dbReference>
<accession>A0A4Q0QI96</accession>
<sequence>MPEFHKVAVIGLGYIGLPTAALIASRGLQVVGVDTKEYVVRTVGSGSIHISEPDLDGLVSKVVSSGALTTSSEPQAADVFIIAVPTPIDGNNRPDLSNVNTAVESILDLLRPGNLVILESTSPIGTTEGIAKRISERRPDLRLGVNGHEDGAIYVAYCPERVLPGRILSELINNDRCIGGVTPACTRRAQRFYKMFVRGACVATTARAAELVKLTENAFRDTNIAFANELSLICDRFDINVWEVIDIANRHPRVTVLRPGPGVGGHCIAVDPWFIIDSAPDLARLMRASREVNIAKTESIIKRAEALIDDHPYANVACCGLTFKANVDDLRESPAMEIAVHLAKKYGERIKFVEPNLRRLPPELADYRPEFLSIDQALRTCEIALLLVDHDEFKMVPLAERRHLDVIDTRGIWQDMPART</sequence>
<dbReference type="InterPro" id="IPR001732">
    <property type="entry name" value="UDP-Glc/GDP-Man_DH_N"/>
</dbReference>
<feature type="domain" description="UDP-glucose/GDP-mannose dehydrogenase C-terminal" evidence="4">
    <location>
        <begin position="317"/>
        <end position="415"/>
    </location>
</feature>
<dbReference type="NCBIfam" id="NF008286">
    <property type="entry name" value="PRK11064.1"/>
    <property type="match status" value="1"/>
</dbReference>
<dbReference type="PIRSF" id="PIRSF500136">
    <property type="entry name" value="UDP_ManNAc_DH"/>
    <property type="match status" value="1"/>
</dbReference>
<dbReference type="PANTHER" id="PTHR43491:SF1">
    <property type="entry name" value="UDP-N-ACETYL-D-MANNOSAMINE DEHYDROGENASE"/>
    <property type="match status" value="1"/>
</dbReference>
<evidence type="ECO:0000256" key="2">
    <source>
        <dbReference type="ARBA" id="ARBA00023027"/>
    </source>
</evidence>
<dbReference type="InterPro" id="IPR036220">
    <property type="entry name" value="UDP-Glc/GDP-Man_DH_C_sf"/>
</dbReference>
<dbReference type="SUPFAM" id="SSF51735">
    <property type="entry name" value="NAD(P)-binding Rossmann-fold domains"/>
    <property type="match status" value="1"/>
</dbReference>
<dbReference type="NCBIfam" id="TIGR03026">
    <property type="entry name" value="NDP-sugDHase"/>
    <property type="match status" value="1"/>
</dbReference>
<dbReference type="Pfam" id="PF03720">
    <property type="entry name" value="UDPG_MGDP_dh_C"/>
    <property type="match status" value="1"/>
</dbReference>
<dbReference type="EMBL" id="RKMK01000024">
    <property type="protein sequence ID" value="RXG91928.1"/>
    <property type="molecule type" value="Genomic_DNA"/>
</dbReference>
<evidence type="ECO:0000313" key="5">
    <source>
        <dbReference type="EMBL" id="RXG91928.1"/>
    </source>
</evidence>
<keyword evidence="1 5" id="KW-0560">Oxidoreductase</keyword>
<dbReference type="GO" id="GO:0000271">
    <property type="term" value="P:polysaccharide biosynthetic process"/>
    <property type="evidence" value="ECO:0007669"/>
    <property type="project" value="InterPro"/>
</dbReference>
<evidence type="ECO:0000313" key="6">
    <source>
        <dbReference type="Proteomes" id="UP000290174"/>
    </source>
</evidence>
<proteinExistence type="inferred from homology"/>
<dbReference type="InterPro" id="IPR008927">
    <property type="entry name" value="6-PGluconate_DH-like_C_sf"/>
</dbReference>
<name>A0A4Q0QI96_9BRAD</name>
<dbReference type="InterPro" id="IPR014027">
    <property type="entry name" value="UDP-Glc/GDP-Man_DH_C"/>
</dbReference>
<dbReference type="Pfam" id="PF03721">
    <property type="entry name" value="UDPG_MGDP_dh_N"/>
    <property type="match status" value="1"/>
</dbReference>
<dbReference type="InterPro" id="IPR028359">
    <property type="entry name" value="UDP_ManNAc/GlcNAc_DH"/>
</dbReference>
<dbReference type="InterPro" id="IPR036291">
    <property type="entry name" value="NAD(P)-bd_dom_sf"/>
</dbReference>
<dbReference type="GO" id="GO:0051287">
    <property type="term" value="F:NAD binding"/>
    <property type="evidence" value="ECO:0007669"/>
    <property type="project" value="InterPro"/>
</dbReference>
<keyword evidence="2" id="KW-0520">NAD</keyword>
<evidence type="ECO:0000259" key="4">
    <source>
        <dbReference type="SMART" id="SM00984"/>
    </source>
</evidence>
<organism evidence="5 6">
    <name type="scientific">Bradyrhizobium zhanjiangense</name>
    <dbReference type="NCBI Taxonomy" id="1325107"/>
    <lineage>
        <taxon>Bacteria</taxon>
        <taxon>Pseudomonadati</taxon>
        <taxon>Pseudomonadota</taxon>
        <taxon>Alphaproteobacteria</taxon>
        <taxon>Hyphomicrobiales</taxon>
        <taxon>Nitrobacteraceae</taxon>
        <taxon>Bradyrhizobium</taxon>
    </lineage>
</organism>
<dbReference type="InterPro" id="IPR017476">
    <property type="entry name" value="UDP-Glc/GDP-Man"/>
</dbReference>
<dbReference type="SUPFAM" id="SSF48179">
    <property type="entry name" value="6-phosphogluconate dehydrogenase C-terminal domain-like"/>
    <property type="match status" value="1"/>
</dbReference>
<evidence type="ECO:0000256" key="1">
    <source>
        <dbReference type="ARBA" id="ARBA00023002"/>
    </source>
</evidence>
<dbReference type="Gene3D" id="1.20.5.100">
    <property type="entry name" value="Cytochrome c1, transmembrane anchor, C-terminal"/>
    <property type="match status" value="1"/>
</dbReference>
<dbReference type="GO" id="GO:0089714">
    <property type="term" value="F:UDP-N-acetyl-D-mannosamine dehydrogenase activity"/>
    <property type="evidence" value="ECO:0007669"/>
    <property type="project" value="UniProtKB-EC"/>
</dbReference>
<dbReference type="Gene3D" id="3.40.50.720">
    <property type="entry name" value="NAD(P)-binding Rossmann-like Domain"/>
    <property type="match status" value="2"/>
</dbReference>
<dbReference type="RefSeq" id="WP_128932357.1">
    <property type="nucleotide sequence ID" value="NZ_CP022221.1"/>
</dbReference>
<dbReference type="Proteomes" id="UP000290174">
    <property type="component" value="Unassembled WGS sequence"/>
</dbReference>
<dbReference type="EC" id="1.1.1.336" evidence="5"/>
<dbReference type="PIRSF" id="PIRSF000124">
    <property type="entry name" value="UDPglc_GDPman_dh"/>
    <property type="match status" value="1"/>
</dbReference>
<comment type="similarity">
    <text evidence="3">Belongs to the UDP-glucose/GDP-mannose dehydrogenase family.</text>
</comment>
<dbReference type="PANTHER" id="PTHR43491">
    <property type="entry name" value="UDP-N-ACETYL-D-MANNOSAMINE DEHYDROGENASE"/>
    <property type="match status" value="1"/>
</dbReference>